<organism evidence="2 3">
    <name type="scientific">Laodelphax striatellus</name>
    <name type="common">Small brown planthopper</name>
    <name type="synonym">Delphax striatella</name>
    <dbReference type="NCBI Taxonomy" id="195883"/>
    <lineage>
        <taxon>Eukaryota</taxon>
        <taxon>Metazoa</taxon>
        <taxon>Ecdysozoa</taxon>
        <taxon>Arthropoda</taxon>
        <taxon>Hexapoda</taxon>
        <taxon>Insecta</taxon>
        <taxon>Pterygota</taxon>
        <taxon>Neoptera</taxon>
        <taxon>Paraneoptera</taxon>
        <taxon>Hemiptera</taxon>
        <taxon>Auchenorrhyncha</taxon>
        <taxon>Fulgoroidea</taxon>
        <taxon>Delphacidae</taxon>
        <taxon>Criomorphinae</taxon>
        <taxon>Laodelphax</taxon>
    </lineage>
</organism>
<name>A0A482WY33_LAOST</name>
<comment type="caution">
    <text evidence="2">The sequence shown here is derived from an EMBL/GenBank/DDBJ whole genome shotgun (WGS) entry which is preliminary data.</text>
</comment>
<evidence type="ECO:0000313" key="2">
    <source>
        <dbReference type="EMBL" id="RZF38081.1"/>
    </source>
</evidence>
<sequence>MLPAPQLHVLVQLGYFHPSQELPSPGAPSVRLKDPGDPLPADQPHPGKQPFWFVVVFLVGLVFRQQLHFPLLMLGGVLGQLLVLSLVGRLSMGPHVLVHAEVGVAWGVELVDEEVLDLVHLVLRVP</sequence>
<protein>
    <submittedName>
        <fullName evidence="2">Uncharacterized protein</fullName>
    </submittedName>
</protein>
<reference evidence="2 3" key="1">
    <citation type="journal article" date="2017" name="Gigascience">
        <title>Genome sequence of the small brown planthopper, Laodelphax striatellus.</title>
        <authorList>
            <person name="Zhu J."/>
            <person name="Jiang F."/>
            <person name="Wang X."/>
            <person name="Yang P."/>
            <person name="Bao Y."/>
            <person name="Zhao W."/>
            <person name="Wang W."/>
            <person name="Lu H."/>
            <person name="Wang Q."/>
            <person name="Cui N."/>
            <person name="Li J."/>
            <person name="Chen X."/>
            <person name="Luo L."/>
            <person name="Yu J."/>
            <person name="Kang L."/>
            <person name="Cui F."/>
        </authorList>
    </citation>
    <scope>NUCLEOTIDE SEQUENCE [LARGE SCALE GENOMIC DNA]</scope>
    <source>
        <strain evidence="2">Lst14</strain>
    </source>
</reference>
<feature type="region of interest" description="Disordered" evidence="1">
    <location>
        <begin position="20"/>
        <end position="44"/>
    </location>
</feature>
<proteinExistence type="predicted"/>
<gene>
    <name evidence="2" type="ORF">LSTR_LSTR006480</name>
</gene>
<dbReference type="Proteomes" id="UP000291343">
    <property type="component" value="Unassembled WGS sequence"/>
</dbReference>
<dbReference type="InParanoid" id="A0A482WY33"/>
<dbReference type="AlphaFoldDB" id="A0A482WY33"/>
<accession>A0A482WY33</accession>
<evidence type="ECO:0000256" key="1">
    <source>
        <dbReference type="SAM" id="MobiDB-lite"/>
    </source>
</evidence>
<dbReference type="EMBL" id="QKKF02022824">
    <property type="protein sequence ID" value="RZF38081.1"/>
    <property type="molecule type" value="Genomic_DNA"/>
</dbReference>
<evidence type="ECO:0000313" key="3">
    <source>
        <dbReference type="Proteomes" id="UP000291343"/>
    </source>
</evidence>
<keyword evidence="3" id="KW-1185">Reference proteome</keyword>